<feature type="region of interest" description="Disordered" evidence="1">
    <location>
        <begin position="1"/>
        <end position="58"/>
    </location>
</feature>
<gene>
    <name evidence="2" type="ORF">CO2235_MP50054</name>
</gene>
<reference evidence="2" key="1">
    <citation type="submission" date="2018-01" db="EMBL/GenBank/DDBJ databases">
        <authorList>
            <person name="Clerissi C."/>
        </authorList>
    </citation>
    <scope>NUCLEOTIDE SEQUENCE</scope>
    <source>
        <strain evidence="2">Cupriavidus oxalaticus LMG 2235</strain>
    </source>
</reference>
<dbReference type="Proteomes" id="UP000256862">
    <property type="component" value="Plasmid CO2235_mp"/>
</dbReference>
<protein>
    <submittedName>
        <fullName evidence="2">Uncharacterized protein</fullName>
    </submittedName>
</protein>
<evidence type="ECO:0000313" key="2">
    <source>
        <dbReference type="EMBL" id="SPC20867.1"/>
    </source>
</evidence>
<accession>A0A375GNP5</accession>
<organism evidence="2">
    <name type="scientific">Cupriavidus oxalaticus</name>
    <dbReference type="NCBI Taxonomy" id="96344"/>
    <lineage>
        <taxon>Bacteria</taxon>
        <taxon>Pseudomonadati</taxon>
        <taxon>Pseudomonadota</taxon>
        <taxon>Betaproteobacteria</taxon>
        <taxon>Burkholderiales</taxon>
        <taxon>Burkholderiaceae</taxon>
        <taxon>Cupriavidus</taxon>
    </lineage>
</organism>
<proteinExistence type="predicted"/>
<evidence type="ECO:0000256" key="1">
    <source>
        <dbReference type="SAM" id="MobiDB-lite"/>
    </source>
</evidence>
<sequence length="58" mass="6168">MRTLPSPAKWERGGGEGRSVNEVPPGQHSHRLPSPPAPLPHAGEGSKPSAIVRHSRCI</sequence>
<name>A0A375GNP5_9BURK</name>
<dbReference type="EMBL" id="OGUS01000140">
    <property type="protein sequence ID" value="SPC20867.1"/>
    <property type="molecule type" value="Genomic_DNA"/>
</dbReference>
<comment type="caution">
    <text evidence="2">The sequence shown here is derived from an EMBL/GenBank/DDBJ whole genome shotgun (WGS) entry which is preliminary data.</text>
</comment>
<dbReference type="AlphaFoldDB" id="A0A375GNP5"/>